<evidence type="ECO:0000256" key="12">
    <source>
        <dbReference type="SAM" id="Phobius"/>
    </source>
</evidence>
<dbReference type="STRING" id="10195.A0A3M7P506"/>
<dbReference type="InterPro" id="IPR017452">
    <property type="entry name" value="GPCR_Rhodpsn_7TM"/>
</dbReference>
<evidence type="ECO:0000256" key="1">
    <source>
        <dbReference type="ARBA" id="ARBA00004651"/>
    </source>
</evidence>
<name>A0A3M7P506_BRAPC</name>
<comment type="similarity">
    <text evidence="10">Belongs to the G-protein coupled receptor 1 family.</text>
</comment>
<dbReference type="PRINTS" id="PR00237">
    <property type="entry name" value="GPCRRHODOPSN"/>
</dbReference>
<keyword evidence="7 10" id="KW-0675">Receptor</keyword>
<feature type="region of interest" description="Disordered" evidence="11">
    <location>
        <begin position="219"/>
        <end position="238"/>
    </location>
</feature>
<proteinExistence type="inferred from homology"/>
<dbReference type="SMART" id="SM01381">
    <property type="entry name" value="7TM_GPCR_Srsx"/>
    <property type="match status" value="1"/>
</dbReference>
<feature type="transmembrane region" description="Helical" evidence="12">
    <location>
        <begin position="438"/>
        <end position="460"/>
    </location>
</feature>
<comment type="caution">
    <text evidence="14">The sequence shown here is derived from an EMBL/GenBank/DDBJ whole genome shotgun (WGS) entry which is preliminary data.</text>
</comment>
<evidence type="ECO:0000256" key="10">
    <source>
        <dbReference type="RuleBase" id="RU000688"/>
    </source>
</evidence>
<dbReference type="GO" id="GO:0004989">
    <property type="term" value="F:octopamine receptor activity"/>
    <property type="evidence" value="ECO:0007669"/>
    <property type="project" value="InterPro"/>
</dbReference>
<feature type="non-terminal residue" evidence="14">
    <location>
        <position position="1"/>
    </location>
</feature>
<dbReference type="InterPro" id="IPR000276">
    <property type="entry name" value="GPCR_Rhodpsn"/>
</dbReference>
<organism evidence="14 15">
    <name type="scientific">Brachionus plicatilis</name>
    <name type="common">Marine rotifer</name>
    <name type="synonym">Brachionus muelleri</name>
    <dbReference type="NCBI Taxonomy" id="10195"/>
    <lineage>
        <taxon>Eukaryota</taxon>
        <taxon>Metazoa</taxon>
        <taxon>Spiralia</taxon>
        <taxon>Gnathifera</taxon>
        <taxon>Rotifera</taxon>
        <taxon>Eurotatoria</taxon>
        <taxon>Monogononta</taxon>
        <taxon>Pseudotrocha</taxon>
        <taxon>Ploima</taxon>
        <taxon>Brachionidae</taxon>
        <taxon>Brachionus</taxon>
    </lineage>
</organism>
<gene>
    <name evidence="14" type="ORF">BpHYR1_019631</name>
</gene>
<feature type="transmembrane region" description="Helical" evidence="12">
    <location>
        <begin position="406"/>
        <end position="426"/>
    </location>
</feature>
<dbReference type="Gene3D" id="1.20.1070.10">
    <property type="entry name" value="Rhodopsin 7-helix transmembrane proteins"/>
    <property type="match status" value="2"/>
</dbReference>
<accession>A0A3M7P506</accession>
<dbReference type="AlphaFoldDB" id="A0A3M7P506"/>
<evidence type="ECO:0000256" key="9">
    <source>
        <dbReference type="ARBA" id="ARBA00023224"/>
    </source>
</evidence>
<evidence type="ECO:0000256" key="2">
    <source>
        <dbReference type="ARBA" id="ARBA00022475"/>
    </source>
</evidence>
<comment type="subcellular location">
    <subcellularLocation>
        <location evidence="1">Cell membrane</location>
        <topology evidence="1">Multi-pass membrane protein</topology>
    </subcellularLocation>
</comment>
<dbReference type="InterPro" id="IPR002002">
    <property type="entry name" value="Octopmn_rcpt"/>
</dbReference>
<feature type="transmembrane region" description="Helical" evidence="12">
    <location>
        <begin position="33"/>
        <end position="52"/>
    </location>
</feature>
<dbReference type="PROSITE" id="PS50262">
    <property type="entry name" value="G_PROTEIN_RECEP_F1_2"/>
    <property type="match status" value="1"/>
</dbReference>
<reference evidence="14 15" key="1">
    <citation type="journal article" date="2018" name="Sci. Rep.">
        <title>Genomic signatures of local adaptation to the degree of environmental predictability in rotifers.</title>
        <authorList>
            <person name="Franch-Gras L."/>
            <person name="Hahn C."/>
            <person name="Garcia-Roger E.M."/>
            <person name="Carmona M.J."/>
            <person name="Serra M."/>
            <person name="Gomez A."/>
        </authorList>
    </citation>
    <scope>NUCLEOTIDE SEQUENCE [LARGE SCALE GENOMIC DNA]</scope>
    <source>
        <strain evidence="14">HYR1</strain>
    </source>
</reference>
<keyword evidence="6 12" id="KW-0472">Membrane</keyword>
<evidence type="ECO:0000313" key="14">
    <source>
        <dbReference type="EMBL" id="RMZ94142.1"/>
    </source>
</evidence>
<dbReference type="EMBL" id="REGN01013267">
    <property type="protein sequence ID" value="RMZ94142.1"/>
    <property type="molecule type" value="Genomic_DNA"/>
</dbReference>
<evidence type="ECO:0000256" key="8">
    <source>
        <dbReference type="ARBA" id="ARBA00023180"/>
    </source>
</evidence>
<evidence type="ECO:0000313" key="15">
    <source>
        <dbReference type="Proteomes" id="UP000276133"/>
    </source>
</evidence>
<dbReference type="PANTHER" id="PTHR24248:SF174">
    <property type="entry name" value="TYRAMINE_OCTOPAMINE RECEPTOR"/>
    <property type="match status" value="1"/>
</dbReference>
<dbReference type="PANTHER" id="PTHR24248">
    <property type="entry name" value="ADRENERGIC RECEPTOR-RELATED G-PROTEIN COUPLED RECEPTOR"/>
    <property type="match status" value="1"/>
</dbReference>
<feature type="domain" description="G-protein coupled receptors family 1 profile" evidence="13">
    <location>
        <begin position="13"/>
        <end position="457"/>
    </location>
</feature>
<keyword evidence="4 12" id="KW-1133">Transmembrane helix</keyword>
<protein>
    <submittedName>
        <fullName evidence="14">Tyramine octopamine receptor</fullName>
    </submittedName>
</protein>
<dbReference type="OrthoDB" id="5955450at2759"/>
<keyword evidence="5 10" id="KW-0297">G-protein coupled receptor</keyword>
<keyword evidence="9 10" id="KW-0807">Transducer</keyword>
<feature type="transmembrane region" description="Helical" evidence="12">
    <location>
        <begin position="6"/>
        <end position="24"/>
    </location>
</feature>
<feature type="compositionally biased region" description="Basic and acidic residues" evidence="11">
    <location>
        <begin position="316"/>
        <end position="325"/>
    </location>
</feature>
<keyword evidence="2" id="KW-1003">Cell membrane</keyword>
<evidence type="ECO:0000259" key="13">
    <source>
        <dbReference type="PROSITE" id="PS50262"/>
    </source>
</evidence>
<evidence type="ECO:0000256" key="3">
    <source>
        <dbReference type="ARBA" id="ARBA00022692"/>
    </source>
</evidence>
<keyword evidence="3 10" id="KW-0812">Transmembrane</keyword>
<dbReference type="GO" id="GO:0005886">
    <property type="term" value="C:plasma membrane"/>
    <property type="evidence" value="ECO:0007669"/>
    <property type="project" value="UniProtKB-SubCell"/>
</dbReference>
<feature type="region of interest" description="Disordered" evidence="11">
    <location>
        <begin position="280"/>
        <end position="325"/>
    </location>
</feature>
<keyword evidence="15" id="KW-1185">Reference proteome</keyword>
<dbReference type="PROSITE" id="PS00237">
    <property type="entry name" value="G_PROTEIN_RECEP_F1_1"/>
    <property type="match status" value="1"/>
</dbReference>
<sequence length="480" mass="55195">CVFLLICFTCIFGNILVILSVFTYRPLQSVQNIFIVSLALADTFVAIFVMPFHVSSFLSNGKWLFSAFICHFFLTLDILLCTSSILHLCCIALDRYWAIKDSIKYAQKRTLKRVMIMIMIAWGLSALISLPVIIWNMKSVRSEPSSWSSDYIRDEHRANITVLDDQIVCDIPHDKLYRFYSSSGTFFVPLLIMTFVYVRIYLETKRRLHERAKAAKKLAKSVANSSSRPPLAHNKKPRRKHIHSLECFCCIQKNKTLVKVENNQALGAYLEQTDIGDEAQRSNRKTLDPEELDEKTVAFNRQSDKSKNDSSLNSPEKTEKKKDLQAESAHLVNKVSIGINTVSLGKEEDKEAEKSKRTDLIAGSESDRHNQVLSSTWIRNPASSGTTLKQRQKISLTRERRAARTLGIIMGAFSICWLPFFIVYLLQSFDYFTNGYGLFEFLTWLGYVNSALNPIIYTIFNIDFRKSFERILFKCILFRR</sequence>
<evidence type="ECO:0000256" key="4">
    <source>
        <dbReference type="ARBA" id="ARBA00022989"/>
    </source>
</evidence>
<feature type="transmembrane region" description="Helical" evidence="12">
    <location>
        <begin position="184"/>
        <end position="202"/>
    </location>
</feature>
<dbReference type="Pfam" id="PF00001">
    <property type="entry name" value="7tm_1"/>
    <property type="match status" value="1"/>
</dbReference>
<feature type="transmembrane region" description="Helical" evidence="12">
    <location>
        <begin position="114"/>
        <end position="135"/>
    </location>
</feature>
<dbReference type="Proteomes" id="UP000276133">
    <property type="component" value="Unassembled WGS sequence"/>
</dbReference>
<dbReference type="SUPFAM" id="SSF81321">
    <property type="entry name" value="Family A G protein-coupled receptor-like"/>
    <property type="match status" value="1"/>
</dbReference>
<evidence type="ECO:0000256" key="7">
    <source>
        <dbReference type="ARBA" id="ARBA00023170"/>
    </source>
</evidence>
<evidence type="ECO:0000256" key="5">
    <source>
        <dbReference type="ARBA" id="ARBA00023040"/>
    </source>
</evidence>
<keyword evidence="8" id="KW-0325">Glycoprotein</keyword>
<feature type="transmembrane region" description="Helical" evidence="12">
    <location>
        <begin position="64"/>
        <end position="93"/>
    </location>
</feature>
<dbReference type="PRINTS" id="PR00664">
    <property type="entry name" value="OCTOPAMINER"/>
</dbReference>
<evidence type="ECO:0000256" key="6">
    <source>
        <dbReference type="ARBA" id="ARBA00023136"/>
    </source>
</evidence>
<evidence type="ECO:0000256" key="11">
    <source>
        <dbReference type="SAM" id="MobiDB-lite"/>
    </source>
</evidence>